<evidence type="ECO:0008006" key="9">
    <source>
        <dbReference type="Google" id="ProtNLM"/>
    </source>
</evidence>
<comment type="caution">
    <text evidence="7">The sequence shown here is derived from an EMBL/GenBank/DDBJ whole genome shotgun (WGS) entry which is preliminary data.</text>
</comment>
<keyword evidence="3 6" id="KW-1133">Transmembrane helix</keyword>
<dbReference type="EMBL" id="PJQD01000036">
    <property type="protein sequence ID" value="POY73534.1"/>
    <property type="molecule type" value="Genomic_DNA"/>
</dbReference>
<sequence length="565" mass="62271">MADSRSLSSSDGEKLPVHHNQPQGGQVKDKATEDHLEHYVDQTTARGGFSSTLAAVQEAHGFKAEAGRLVVDPEEAKIEYGEEVASRLKRNKRGNKILWPQPSDDPNDPQNWSTRKKNIQLIALTMASFTPDFNSGLGIASLFALAKEFNTTTTVINNLTSNWSIFLLGWGGICSVPLMKRYGRLPVLWWSQVLGLGFLIGCAVAPNLSTFAAMRCLTAFFSTAPQCVGLWTISDMFPFHLQARKTTLWAMGFIISPFLSPFLLGYMIEHTSWRNVYWVGVGYTAVVVLVLTFVMEETMYDRHLSPVPPRHATGVRYRFDTLIGITGARMAKYRPSLWAGIASLFDVLWRPHALMVYIYVGWIFGCGIGINVTNAVFIGSPPPLGYGYKPVVEASLYATPIVAVILGEIAGRVSNDAIANRLIRRNSGVFLAEMRLWSNYIGMPFFFAGMILLGFAYEKKLNLAAVILGWGMAEFGIVLITVACYNYLGNTFPQQQGETSALINLARVLGGFASSDRAGKGEVPWSIANGTERVFGMEAGVGVGLLLVLIIPLQIFGRRIRNKFQ</sequence>
<evidence type="ECO:0000256" key="1">
    <source>
        <dbReference type="ARBA" id="ARBA00004141"/>
    </source>
</evidence>
<feature type="transmembrane region" description="Helical" evidence="6">
    <location>
        <begin position="121"/>
        <end position="143"/>
    </location>
</feature>
<evidence type="ECO:0000313" key="8">
    <source>
        <dbReference type="Proteomes" id="UP000237144"/>
    </source>
</evidence>
<evidence type="ECO:0000256" key="2">
    <source>
        <dbReference type="ARBA" id="ARBA00022692"/>
    </source>
</evidence>
<accession>A0A2S5B9T8</accession>
<feature type="transmembrane region" description="Helical" evidence="6">
    <location>
        <begin position="212"/>
        <end position="234"/>
    </location>
</feature>
<protein>
    <recommendedName>
        <fullName evidence="9">Major facilitator superfamily (MFS) profile domain-containing protein</fullName>
    </recommendedName>
</protein>
<feature type="region of interest" description="Disordered" evidence="5">
    <location>
        <begin position="1"/>
        <end position="35"/>
    </location>
</feature>
<feature type="transmembrane region" description="Helical" evidence="6">
    <location>
        <begin position="463"/>
        <end position="488"/>
    </location>
</feature>
<dbReference type="STRING" id="741276.A0A2S5B9T8"/>
<feature type="transmembrane region" description="Helical" evidence="6">
    <location>
        <begin position="437"/>
        <end position="456"/>
    </location>
</feature>
<evidence type="ECO:0000313" key="7">
    <source>
        <dbReference type="EMBL" id="POY73534.1"/>
    </source>
</evidence>
<dbReference type="Gene3D" id="1.20.1250.20">
    <property type="entry name" value="MFS general substrate transporter like domains"/>
    <property type="match status" value="1"/>
</dbReference>
<name>A0A2S5B9T8_9BASI</name>
<feature type="transmembrane region" description="Helical" evidence="6">
    <location>
        <begin position="246"/>
        <end position="264"/>
    </location>
</feature>
<evidence type="ECO:0000256" key="4">
    <source>
        <dbReference type="ARBA" id="ARBA00023136"/>
    </source>
</evidence>
<organism evidence="7 8">
    <name type="scientific">Rhodotorula taiwanensis</name>
    <dbReference type="NCBI Taxonomy" id="741276"/>
    <lineage>
        <taxon>Eukaryota</taxon>
        <taxon>Fungi</taxon>
        <taxon>Dikarya</taxon>
        <taxon>Basidiomycota</taxon>
        <taxon>Pucciniomycotina</taxon>
        <taxon>Microbotryomycetes</taxon>
        <taxon>Sporidiobolales</taxon>
        <taxon>Sporidiobolaceae</taxon>
        <taxon>Rhodotorula</taxon>
    </lineage>
</organism>
<keyword evidence="2 6" id="KW-0812">Transmembrane</keyword>
<reference evidence="7 8" key="1">
    <citation type="journal article" date="2018" name="Front. Microbiol.">
        <title>Prospects for Fungal Bioremediation of Acidic Radioactive Waste Sites: Characterization and Genome Sequence of Rhodotorula taiwanensis MD1149.</title>
        <authorList>
            <person name="Tkavc R."/>
            <person name="Matrosova V.Y."/>
            <person name="Grichenko O.E."/>
            <person name="Gostincar C."/>
            <person name="Volpe R.P."/>
            <person name="Klimenkova P."/>
            <person name="Gaidamakova E.K."/>
            <person name="Zhou C.E."/>
            <person name="Stewart B.J."/>
            <person name="Lyman M.G."/>
            <person name="Malfatti S.A."/>
            <person name="Rubinfeld B."/>
            <person name="Courtot M."/>
            <person name="Singh J."/>
            <person name="Dalgard C.L."/>
            <person name="Hamilton T."/>
            <person name="Frey K.G."/>
            <person name="Gunde-Cimerman N."/>
            <person name="Dugan L."/>
            <person name="Daly M.J."/>
        </authorList>
    </citation>
    <scope>NUCLEOTIDE SEQUENCE [LARGE SCALE GENOMIC DNA]</scope>
    <source>
        <strain evidence="7 8">MD1149</strain>
    </source>
</reference>
<dbReference type="Proteomes" id="UP000237144">
    <property type="component" value="Unassembled WGS sequence"/>
</dbReference>
<evidence type="ECO:0000256" key="6">
    <source>
        <dbReference type="SAM" id="Phobius"/>
    </source>
</evidence>
<dbReference type="AlphaFoldDB" id="A0A2S5B9T8"/>
<dbReference type="PANTHER" id="PTHR23502">
    <property type="entry name" value="MAJOR FACILITATOR SUPERFAMILY"/>
    <property type="match status" value="1"/>
</dbReference>
<dbReference type="Pfam" id="PF07690">
    <property type="entry name" value="MFS_1"/>
    <property type="match status" value="1"/>
</dbReference>
<feature type="compositionally biased region" description="Polar residues" evidence="5">
    <location>
        <begin position="1"/>
        <end position="10"/>
    </location>
</feature>
<dbReference type="PANTHER" id="PTHR23502:SF22">
    <property type="entry name" value="MAJOR FACILITATOR SUPERFAMILY (MFS) PROFILE DOMAIN-CONTAINING PROTEIN"/>
    <property type="match status" value="1"/>
</dbReference>
<feature type="transmembrane region" description="Helical" evidence="6">
    <location>
        <begin position="187"/>
        <end position="206"/>
    </location>
</feature>
<feature type="transmembrane region" description="Helical" evidence="6">
    <location>
        <begin position="534"/>
        <end position="556"/>
    </location>
</feature>
<keyword evidence="4 6" id="KW-0472">Membrane</keyword>
<dbReference type="GO" id="GO:0022857">
    <property type="term" value="F:transmembrane transporter activity"/>
    <property type="evidence" value="ECO:0007669"/>
    <property type="project" value="InterPro"/>
</dbReference>
<keyword evidence="8" id="KW-1185">Reference proteome</keyword>
<dbReference type="SUPFAM" id="SSF103473">
    <property type="entry name" value="MFS general substrate transporter"/>
    <property type="match status" value="1"/>
</dbReference>
<evidence type="ECO:0000256" key="3">
    <source>
        <dbReference type="ARBA" id="ARBA00022989"/>
    </source>
</evidence>
<evidence type="ECO:0000256" key="5">
    <source>
        <dbReference type="SAM" id="MobiDB-lite"/>
    </source>
</evidence>
<dbReference type="GO" id="GO:0005886">
    <property type="term" value="C:plasma membrane"/>
    <property type="evidence" value="ECO:0007669"/>
    <property type="project" value="TreeGrafter"/>
</dbReference>
<proteinExistence type="predicted"/>
<gene>
    <name evidence="7" type="ORF">BMF94_3471</name>
</gene>
<feature type="transmembrane region" description="Helical" evidence="6">
    <location>
        <begin position="163"/>
        <end position="180"/>
    </location>
</feature>
<dbReference type="InterPro" id="IPR011701">
    <property type="entry name" value="MFS"/>
</dbReference>
<dbReference type="OrthoDB" id="2533084at2759"/>
<feature type="transmembrane region" description="Helical" evidence="6">
    <location>
        <begin position="356"/>
        <end position="378"/>
    </location>
</feature>
<dbReference type="InterPro" id="IPR036259">
    <property type="entry name" value="MFS_trans_sf"/>
</dbReference>
<comment type="subcellular location">
    <subcellularLocation>
        <location evidence="1">Membrane</location>
        <topology evidence="1">Multi-pass membrane protein</topology>
    </subcellularLocation>
</comment>
<feature type="transmembrane region" description="Helical" evidence="6">
    <location>
        <begin position="276"/>
        <end position="295"/>
    </location>
</feature>